<feature type="compositionally biased region" description="Basic and acidic residues" evidence="1">
    <location>
        <begin position="1"/>
        <end position="10"/>
    </location>
</feature>
<protein>
    <submittedName>
        <fullName evidence="2">Uncharacterized protein</fullName>
    </submittedName>
</protein>
<proteinExistence type="predicted"/>
<accession>A0AAN8MAI5</accession>
<feature type="region of interest" description="Disordered" evidence="1">
    <location>
        <begin position="67"/>
        <end position="86"/>
    </location>
</feature>
<dbReference type="Proteomes" id="UP001356427">
    <property type="component" value="Unassembled WGS sequence"/>
</dbReference>
<organism evidence="2 3">
    <name type="scientific">Coregonus suidteri</name>
    <dbReference type="NCBI Taxonomy" id="861788"/>
    <lineage>
        <taxon>Eukaryota</taxon>
        <taxon>Metazoa</taxon>
        <taxon>Chordata</taxon>
        <taxon>Craniata</taxon>
        <taxon>Vertebrata</taxon>
        <taxon>Euteleostomi</taxon>
        <taxon>Actinopterygii</taxon>
        <taxon>Neopterygii</taxon>
        <taxon>Teleostei</taxon>
        <taxon>Protacanthopterygii</taxon>
        <taxon>Salmoniformes</taxon>
        <taxon>Salmonidae</taxon>
        <taxon>Coregoninae</taxon>
        <taxon>Coregonus</taxon>
    </lineage>
</organism>
<evidence type="ECO:0000256" key="1">
    <source>
        <dbReference type="SAM" id="MobiDB-lite"/>
    </source>
</evidence>
<gene>
    <name evidence="2" type="ORF">J4Q44_G00052710</name>
</gene>
<keyword evidence="3" id="KW-1185">Reference proteome</keyword>
<evidence type="ECO:0000313" key="2">
    <source>
        <dbReference type="EMBL" id="KAK6325929.1"/>
    </source>
</evidence>
<reference evidence="2 3" key="1">
    <citation type="submission" date="2021-04" db="EMBL/GenBank/DDBJ databases">
        <authorList>
            <person name="De Guttry C."/>
            <person name="Zahm M."/>
            <person name="Klopp C."/>
            <person name="Cabau C."/>
            <person name="Louis A."/>
            <person name="Berthelot C."/>
            <person name="Parey E."/>
            <person name="Roest Crollius H."/>
            <person name="Montfort J."/>
            <person name="Robinson-Rechavi M."/>
            <person name="Bucao C."/>
            <person name="Bouchez O."/>
            <person name="Gislard M."/>
            <person name="Lluch J."/>
            <person name="Milhes M."/>
            <person name="Lampietro C."/>
            <person name="Lopez Roques C."/>
            <person name="Donnadieu C."/>
            <person name="Braasch I."/>
            <person name="Desvignes T."/>
            <person name="Postlethwait J."/>
            <person name="Bobe J."/>
            <person name="Wedekind C."/>
            <person name="Guiguen Y."/>
        </authorList>
    </citation>
    <scope>NUCLEOTIDE SEQUENCE [LARGE SCALE GENOMIC DNA]</scope>
    <source>
        <strain evidence="2">Cs_M1</strain>
        <tissue evidence="2">Blood</tissue>
    </source>
</reference>
<name>A0AAN8MAI5_9TELE</name>
<dbReference type="AlphaFoldDB" id="A0AAN8MAI5"/>
<comment type="caution">
    <text evidence="2">The sequence shown here is derived from an EMBL/GenBank/DDBJ whole genome shotgun (WGS) entry which is preliminary data.</text>
</comment>
<dbReference type="EMBL" id="JAGTTL010000003">
    <property type="protein sequence ID" value="KAK6325929.1"/>
    <property type="molecule type" value="Genomic_DNA"/>
</dbReference>
<evidence type="ECO:0000313" key="3">
    <source>
        <dbReference type="Proteomes" id="UP001356427"/>
    </source>
</evidence>
<feature type="region of interest" description="Disordered" evidence="1">
    <location>
        <begin position="1"/>
        <end position="23"/>
    </location>
</feature>
<sequence length="255" mass="28460">MENKEFKRSEVSGNDLTLIDLDDPINEADVMKESQSQEVEGESELDEAVAIPSQSQEAAVVTFTTVTHKDETSQTSLTPAGEREATRPTHLCAGHEDDHWNLLSENMRAGMSRHEFSAKCMDIVAWVMSLHPLWCLTSLLSEDKERYVSSPECGDREMRHRPHSAPLTSVFGISGDSVFDMVQSGQLQSDIVPPPKRSRQEKYRLAKCQRTASFMMVSVTTAKYVLDSTPVETLKRSKSADTALVEDRRGAALRL</sequence>